<proteinExistence type="predicted"/>
<name>A0ACB8FYU2_9SAUR</name>
<organism evidence="1 2">
    <name type="scientific">Sphaerodactylus townsendi</name>
    <dbReference type="NCBI Taxonomy" id="933632"/>
    <lineage>
        <taxon>Eukaryota</taxon>
        <taxon>Metazoa</taxon>
        <taxon>Chordata</taxon>
        <taxon>Craniata</taxon>
        <taxon>Vertebrata</taxon>
        <taxon>Euteleostomi</taxon>
        <taxon>Lepidosauria</taxon>
        <taxon>Squamata</taxon>
        <taxon>Bifurcata</taxon>
        <taxon>Gekkota</taxon>
        <taxon>Sphaerodactylidae</taxon>
        <taxon>Sphaerodactylus</taxon>
    </lineage>
</organism>
<comment type="caution">
    <text evidence="1">The sequence shown here is derived from an EMBL/GenBank/DDBJ whole genome shotgun (WGS) entry which is preliminary data.</text>
</comment>
<reference evidence="1" key="1">
    <citation type="submission" date="2021-08" db="EMBL/GenBank/DDBJ databases">
        <title>The first chromosome-level gecko genome reveals the dynamic sex chromosomes of Neotropical dwarf geckos (Sphaerodactylidae: Sphaerodactylus).</title>
        <authorList>
            <person name="Pinto B.J."/>
            <person name="Keating S.E."/>
            <person name="Gamble T."/>
        </authorList>
    </citation>
    <scope>NUCLEOTIDE SEQUENCE</scope>
    <source>
        <strain evidence="1">TG3544</strain>
    </source>
</reference>
<dbReference type="EMBL" id="CM037626">
    <property type="protein sequence ID" value="KAH8012255.1"/>
    <property type="molecule type" value="Genomic_DNA"/>
</dbReference>
<gene>
    <name evidence="1" type="ORF">K3G42_015981</name>
</gene>
<protein>
    <submittedName>
        <fullName evidence="1">Uncharacterized protein</fullName>
    </submittedName>
</protein>
<dbReference type="Proteomes" id="UP000827872">
    <property type="component" value="Linkage Group LG13"/>
</dbReference>
<evidence type="ECO:0000313" key="1">
    <source>
        <dbReference type="EMBL" id="KAH8012255.1"/>
    </source>
</evidence>
<accession>A0ACB8FYU2</accession>
<evidence type="ECO:0000313" key="2">
    <source>
        <dbReference type="Proteomes" id="UP000827872"/>
    </source>
</evidence>
<sequence length="117" mass="12637">MAFSALLLLLASCTGSSSEAMPLTQSDNYLSVAMGETTSISCTLQGVEFISGSHPSWYRQRPGNPPQLLIYEARQRASGIPDRISGDSSDNRAILTISKAQADDEGDYYCMVWHASA</sequence>
<keyword evidence="2" id="KW-1185">Reference proteome</keyword>